<dbReference type="SUPFAM" id="SSF52540">
    <property type="entry name" value="P-loop containing nucleoside triphosphate hydrolases"/>
    <property type="match status" value="1"/>
</dbReference>
<keyword evidence="3" id="KW-0378">Hydrolase</keyword>
<sequence>MVSFDDVRIALADRFRVVTAALSADGREVLLTGPVDVGVDVGGFAVVELDDGRRLAVQVRSVRIVEREGADVDVTVDEPGLPVRSVRGRAMVRTLAGSATVLGVFGDGRFVATPETEPFPERHVRPATEAETATIAAALAGTLDVGTMLHAPAVPARLHPAGFARHTFMCGQSGSGKTYTTGAVLERLLVATTLPIVVLDPNSDHVQLGRLRDPGDDSPAARRHREAATGVRVVRARGADSDHLLCLDLSDLPLVAQALLLRLDPVHDLDEYSALRRVTASLAVPYSVADVRSAAAADPATARLATRIDNLGIAAWELWRRGDERSAAELDMTAGRCFVIDLGSLNSPGERAAVALGLLGRLWMLRRRRLPMLLVVDEAHNILPSATADPLSSSTADLGVLIAGEGRKFGLHLFVATQRPGKVHPNVVSQCDNLLLMRMNGSTDRGARTPVLARPAGDAAPRHDVRAGPGPLRGTDRSDPPAGPRRDTGQSGRRRGRPDGLGASCSRYRRSHIPTRGARIVLVSSP</sequence>
<evidence type="ECO:0000256" key="1">
    <source>
        <dbReference type="SAM" id="MobiDB-lite"/>
    </source>
</evidence>
<dbReference type="InterPro" id="IPR002789">
    <property type="entry name" value="HerA_central"/>
</dbReference>
<evidence type="ECO:0000313" key="3">
    <source>
        <dbReference type="EMBL" id="GES40406.1"/>
    </source>
</evidence>
<keyword evidence="3" id="KW-0547">Nucleotide-binding</keyword>
<dbReference type="PANTHER" id="PTHR42957:SF1">
    <property type="entry name" value="HELICASE MJ1565-RELATED"/>
    <property type="match status" value="1"/>
</dbReference>
<dbReference type="PANTHER" id="PTHR42957">
    <property type="entry name" value="HELICASE MJ1565-RELATED"/>
    <property type="match status" value="1"/>
</dbReference>
<dbReference type="Pfam" id="PF01935">
    <property type="entry name" value="DUF87"/>
    <property type="match status" value="1"/>
</dbReference>
<dbReference type="InterPro" id="IPR008571">
    <property type="entry name" value="HerA-like"/>
</dbReference>
<name>A0ABQ0YUY0_9NOCA</name>
<comment type="caution">
    <text evidence="3">The sequence shown here is derived from an EMBL/GenBank/DDBJ whole genome shotgun (WGS) entry which is preliminary data.</text>
</comment>
<evidence type="ECO:0000259" key="2">
    <source>
        <dbReference type="Pfam" id="PF01935"/>
    </source>
</evidence>
<feature type="compositionally biased region" description="Basic and acidic residues" evidence="1">
    <location>
        <begin position="474"/>
        <end position="488"/>
    </location>
</feature>
<keyword evidence="4" id="KW-1185">Reference proteome</keyword>
<dbReference type="Gene3D" id="3.40.50.300">
    <property type="entry name" value="P-loop containing nucleotide triphosphate hydrolases"/>
    <property type="match status" value="2"/>
</dbReference>
<evidence type="ECO:0000313" key="4">
    <source>
        <dbReference type="Proteomes" id="UP000325466"/>
    </source>
</evidence>
<feature type="region of interest" description="Disordered" evidence="1">
    <location>
        <begin position="442"/>
        <end position="526"/>
    </location>
</feature>
<organism evidence="3 4">
    <name type="scientific">Rhodococcus aetherivorans</name>
    <dbReference type="NCBI Taxonomy" id="191292"/>
    <lineage>
        <taxon>Bacteria</taxon>
        <taxon>Bacillati</taxon>
        <taxon>Actinomycetota</taxon>
        <taxon>Actinomycetes</taxon>
        <taxon>Mycobacteriales</taxon>
        <taxon>Nocardiaceae</taxon>
        <taxon>Rhodococcus</taxon>
    </lineage>
</organism>
<dbReference type="InterPro" id="IPR027417">
    <property type="entry name" value="P-loop_NTPase"/>
</dbReference>
<dbReference type="GO" id="GO:0004386">
    <property type="term" value="F:helicase activity"/>
    <property type="evidence" value="ECO:0007669"/>
    <property type="project" value="UniProtKB-KW"/>
</dbReference>
<proteinExistence type="predicted"/>
<protein>
    <submittedName>
        <fullName evidence="3">Bipolar DNA helicase HerA</fullName>
    </submittedName>
</protein>
<accession>A0ABQ0YUY0</accession>
<keyword evidence="3" id="KW-0067">ATP-binding</keyword>
<keyword evidence="3" id="KW-0347">Helicase</keyword>
<feature type="domain" description="Helicase HerA central" evidence="2">
    <location>
        <begin position="144"/>
        <end position="255"/>
    </location>
</feature>
<dbReference type="RefSeq" id="WP_232334193.1">
    <property type="nucleotide sequence ID" value="NZ_BAAAYP010000009.1"/>
</dbReference>
<dbReference type="Proteomes" id="UP000325466">
    <property type="component" value="Unassembled WGS sequence"/>
</dbReference>
<gene>
    <name evidence="3" type="ORF">RAJCM14343_5689</name>
</gene>
<dbReference type="EMBL" id="BLAH01000197">
    <property type="protein sequence ID" value="GES40406.1"/>
    <property type="molecule type" value="Genomic_DNA"/>
</dbReference>
<reference evidence="3 4" key="1">
    <citation type="journal article" date="2018" name="Biodegradation">
        <title>1,4-Dioxane degradation characteristics of Rhodococcus aetherivorans JCM 14343.</title>
        <authorList>
            <person name="Inoue D."/>
            <person name="Tsunoda T."/>
            <person name="Yamamoto N."/>
            <person name="Ike M."/>
            <person name="Sei K."/>
        </authorList>
    </citation>
    <scope>NUCLEOTIDE SEQUENCE [LARGE SCALE GENOMIC DNA]</scope>
    <source>
        <strain evidence="3 4">JCM 14343</strain>
    </source>
</reference>